<sequence>MSDKNDKTLSETLFAFNNRIVAMKDVIKKAKIFQNTKLVRQIKLLAKKKGNEAQLE</sequence>
<evidence type="ECO:0000313" key="2">
    <source>
        <dbReference type="Proteomes" id="UP000663879"/>
    </source>
</evidence>
<dbReference type="AlphaFoldDB" id="A0A814SHF2"/>
<dbReference type="OrthoDB" id="3364872at2759"/>
<keyword evidence="2" id="KW-1185">Reference proteome</keyword>
<evidence type="ECO:0000313" key="1">
    <source>
        <dbReference type="EMBL" id="CAF1148174.1"/>
    </source>
</evidence>
<protein>
    <submittedName>
        <fullName evidence="1">Uncharacterized protein</fullName>
    </submittedName>
</protein>
<dbReference type="Proteomes" id="UP000663879">
    <property type="component" value="Unassembled WGS sequence"/>
</dbReference>
<proteinExistence type="predicted"/>
<feature type="non-terminal residue" evidence="1">
    <location>
        <position position="1"/>
    </location>
</feature>
<name>A0A814SHF2_9BILA</name>
<organism evidence="1 2">
    <name type="scientific">Brachionus calyciflorus</name>
    <dbReference type="NCBI Taxonomy" id="104777"/>
    <lineage>
        <taxon>Eukaryota</taxon>
        <taxon>Metazoa</taxon>
        <taxon>Spiralia</taxon>
        <taxon>Gnathifera</taxon>
        <taxon>Rotifera</taxon>
        <taxon>Eurotatoria</taxon>
        <taxon>Monogononta</taxon>
        <taxon>Pseudotrocha</taxon>
        <taxon>Ploima</taxon>
        <taxon>Brachionidae</taxon>
        <taxon>Brachionus</taxon>
    </lineage>
</organism>
<reference evidence="1" key="1">
    <citation type="submission" date="2021-02" db="EMBL/GenBank/DDBJ databases">
        <authorList>
            <person name="Nowell W R."/>
        </authorList>
    </citation>
    <scope>NUCLEOTIDE SEQUENCE</scope>
    <source>
        <strain evidence="1">Ploen Becks lab</strain>
    </source>
</reference>
<accession>A0A814SHF2</accession>
<gene>
    <name evidence="1" type="ORF">OXX778_LOCUS23180</name>
</gene>
<comment type="caution">
    <text evidence="1">The sequence shown here is derived from an EMBL/GenBank/DDBJ whole genome shotgun (WGS) entry which is preliminary data.</text>
</comment>
<dbReference type="EMBL" id="CAJNOC010011463">
    <property type="protein sequence ID" value="CAF1148174.1"/>
    <property type="molecule type" value="Genomic_DNA"/>
</dbReference>